<dbReference type="AlphaFoldDB" id="A0A9P8ULX5"/>
<protein>
    <submittedName>
        <fullName evidence="3">Uncharacterized protein</fullName>
    </submittedName>
</protein>
<dbReference type="EMBL" id="JAGPXC010000004">
    <property type="protein sequence ID" value="KAH6654390.1"/>
    <property type="molecule type" value="Genomic_DNA"/>
</dbReference>
<evidence type="ECO:0000256" key="1">
    <source>
        <dbReference type="SAM" id="Coils"/>
    </source>
</evidence>
<accession>A0A9P8ULX5</accession>
<reference evidence="3" key="1">
    <citation type="journal article" date="2021" name="Nat. Commun.">
        <title>Genetic determinants of endophytism in the Arabidopsis root mycobiome.</title>
        <authorList>
            <person name="Mesny F."/>
            <person name="Miyauchi S."/>
            <person name="Thiergart T."/>
            <person name="Pickel B."/>
            <person name="Atanasova L."/>
            <person name="Karlsson M."/>
            <person name="Huettel B."/>
            <person name="Barry K.W."/>
            <person name="Haridas S."/>
            <person name="Chen C."/>
            <person name="Bauer D."/>
            <person name="Andreopoulos W."/>
            <person name="Pangilinan J."/>
            <person name="LaButti K."/>
            <person name="Riley R."/>
            <person name="Lipzen A."/>
            <person name="Clum A."/>
            <person name="Drula E."/>
            <person name="Henrissat B."/>
            <person name="Kohler A."/>
            <person name="Grigoriev I.V."/>
            <person name="Martin F.M."/>
            <person name="Hacquard S."/>
        </authorList>
    </citation>
    <scope>NUCLEOTIDE SEQUENCE</scope>
    <source>
        <strain evidence="3">MPI-SDFR-AT-0073</strain>
    </source>
</reference>
<sequence length="473" mass="52026">MDVDTSYHAVHGEFNRNDAGPEETTTTLTFDPSEEGTSSCRRASPLRNTTFTDGGLATSHPQHRRQQSTPTLSPLPLRVTTRTGSPVRGHLRRQSDMPLTGDGRPTRKETSPSRLGGWWSGNSTPPVEDAPSPDTTPKSRRDIPSNTSTPRSTTSTQQAGLGFFASSVSALKTRLTTNAPTANSCTDEELASLNIEVALQPPEQFGAHDTFSPAAYKNLQANAIGLCTKMQNAYRERTISLQELQAERAAEKEEAEETHLRVENLKMQLEHMARKADEQQQSMRRLMAELEHERKIRQEERLARDKILGDGSMVGEDLGVDEDERRKWRKSGGTERSEASGFDTDSMDSVESESVFSRSRSPTIMTSATESHFDLPSSSSSIYQGKTSTLSVPQKPKMVREMSTLQKLMKNISGETLKDGGSDGCRNCRGQDSSAAWDTVGLLRDENRALKQRVAELEIAIEGVLDLVNGVGV</sequence>
<feature type="compositionally biased region" description="Low complexity" evidence="2">
    <location>
        <begin position="144"/>
        <end position="156"/>
    </location>
</feature>
<feature type="compositionally biased region" description="Polar residues" evidence="2">
    <location>
        <begin position="23"/>
        <end position="52"/>
    </location>
</feature>
<name>A0A9P8ULX5_9PEZI</name>
<evidence type="ECO:0000256" key="2">
    <source>
        <dbReference type="SAM" id="MobiDB-lite"/>
    </source>
</evidence>
<dbReference type="OrthoDB" id="5377009at2759"/>
<feature type="region of interest" description="Disordered" evidence="2">
    <location>
        <begin position="324"/>
        <end position="392"/>
    </location>
</feature>
<feature type="region of interest" description="Disordered" evidence="2">
    <location>
        <begin position="1"/>
        <end position="158"/>
    </location>
</feature>
<organism evidence="3 4">
    <name type="scientific">Truncatella angustata</name>
    <dbReference type="NCBI Taxonomy" id="152316"/>
    <lineage>
        <taxon>Eukaryota</taxon>
        <taxon>Fungi</taxon>
        <taxon>Dikarya</taxon>
        <taxon>Ascomycota</taxon>
        <taxon>Pezizomycotina</taxon>
        <taxon>Sordariomycetes</taxon>
        <taxon>Xylariomycetidae</taxon>
        <taxon>Amphisphaeriales</taxon>
        <taxon>Sporocadaceae</taxon>
        <taxon>Truncatella</taxon>
    </lineage>
</organism>
<feature type="compositionally biased region" description="Low complexity" evidence="2">
    <location>
        <begin position="352"/>
        <end position="361"/>
    </location>
</feature>
<evidence type="ECO:0000313" key="4">
    <source>
        <dbReference type="Proteomes" id="UP000758603"/>
    </source>
</evidence>
<keyword evidence="1" id="KW-0175">Coiled coil</keyword>
<feature type="coiled-coil region" evidence="1">
    <location>
        <begin position="440"/>
        <end position="467"/>
    </location>
</feature>
<gene>
    <name evidence="3" type="ORF">BKA67DRAFT_535711</name>
</gene>
<feature type="compositionally biased region" description="Polar residues" evidence="2">
    <location>
        <begin position="362"/>
        <end position="392"/>
    </location>
</feature>
<dbReference type="RefSeq" id="XP_045958660.1">
    <property type="nucleotide sequence ID" value="XM_046100054.1"/>
</dbReference>
<dbReference type="GeneID" id="70128946"/>
<keyword evidence="4" id="KW-1185">Reference proteome</keyword>
<proteinExistence type="predicted"/>
<feature type="coiled-coil region" evidence="1">
    <location>
        <begin position="234"/>
        <end position="296"/>
    </location>
</feature>
<dbReference type="Proteomes" id="UP000758603">
    <property type="component" value="Unassembled WGS sequence"/>
</dbReference>
<evidence type="ECO:0000313" key="3">
    <source>
        <dbReference type="EMBL" id="KAH6654390.1"/>
    </source>
</evidence>
<comment type="caution">
    <text evidence="3">The sequence shown here is derived from an EMBL/GenBank/DDBJ whole genome shotgun (WGS) entry which is preliminary data.</text>
</comment>
<dbReference type="CDD" id="cd22249">
    <property type="entry name" value="UDM1_RNF168_RNF169-like"/>
    <property type="match status" value="1"/>
</dbReference>